<dbReference type="NCBIfam" id="TIGR00589">
    <property type="entry name" value="ogt"/>
    <property type="match status" value="1"/>
</dbReference>
<dbReference type="InterPro" id="IPR014048">
    <property type="entry name" value="MethylDNA_cys_MeTrfase_DNA-bd"/>
</dbReference>
<dbReference type="PANTHER" id="PTHR42942:SF1">
    <property type="entry name" value="ALKYLTRANSFERASE-LIKE PROTEIN 1"/>
    <property type="match status" value="1"/>
</dbReference>
<dbReference type="Gene3D" id="1.10.10.10">
    <property type="entry name" value="Winged helix-like DNA-binding domain superfamily/Winged helix DNA-binding domain"/>
    <property type="match status" value="1"/>
</dbReference>
<name>A0ABW3GVF4_9FLAO</name>
<dbReference type="SUPFAM" id="SSF46767">
    <property type="entry name" value="Methylated DNA-protein cysteine methyltransferase, C-terminal domain"/>
    <property type="match status" value="1"/>
</dbReference>
<keyword evidence="1" id="KW-0227">DNA damage</keyword>
<evidence type="ECO:0000313" key="3">
    <source>
        <dbReference type="EMBL" id="MFD0932382.1"/>
    </source>
</evidence>
<reference evidence="4" key="1">
    <citation type="journal article" date="2019" name="Int. J. Syst. Evol. Microbiol.">
        <title>The Global Catalogue of Microorganisms (GCM) 10K type strain sequencing project: providing services to taxonomists for standard genome sequencing and annotation.</title>
        <authorList>
            <consortium name="The Broad Institute Genomics Platform"/>
            <consortium name="The Broad Institute Genome Sequencing Center for Infectious Disease"/>
            <person name="Wu L."/>
            <person name="Ma J."/>
        </authorList>
    </citation>
    <scope>NUCLEOTIDE SEQUENCE [LARGE SCALE GENOMIC DNA]</scope>
    <source>
        <strain evidence="4">CCUG 56752</strain>
    </source>
</reference>
<evidence type="ECO:0000259" key="2">
    <source>
        <dbReference type="Pfam" id="PF01035"/>
    </source>
</evidence>
<dbReference type="InterPro" id="IPR052520">
    <property type="entry name" value="ATL_DNA_repair"/>
</dbReference>
<dbReference type="InterPro" id="IPR036217">
    <property type="entry name" value="MethylDNA_cys_MeTrfase_DNAb"/>
</dbReference>
<dbReference type="Proteomes" id="UP001597049">
    <property type="component" value="Unassembled WGS sequence"/>
</dbReference>
<dbReference type="RefSeq" id="WP_379657705.1">
    <property type="nucleotide sequence ID" value="NZ_JBHTIV010000007.1"/>
</dbReference>
<proteinExistence type="predicted"/>
<dbReference type="InterPro" id="IPR036388">
    <property type="entry name" value="WH-like_DNA-bd_sf"/>
</dbReference>
<accession>A0ABW3GVF4</accession>
<evidence type="ECO:0000256" key="1">
    <source>
        <dbReference type="ARBA" id="ARBA00022763"/>
    </source>
</evidence>
<dbReference type="CDD" id="cd06445">
    <property type="entry name" value="ATase"/>
    <property type="match status" value="1"/>
</dbReference>
<dbReference type="Pfam" id="PF01035">
    <property type="entry name" value="DNA_binding_1"/>
    <property type="match status" value="1"/>
</dbReference>
<gene>
    <name evidence="3" type="ORF">ACFQ0R_07190</name>
</gene>
<sequence>MARSDFFEKVYSIVAQIPEGRVTSYGAIAKAIGAAKSSRTVGYAMNACVKLDQDLPAHRVVNRNGVLTGKHHFPGHDTMQRLLEEEGLEIANDKIKNFKFYFWEPHVNEGFEV</sequence>
<organism evidence="3 4">
    <name type="scientific">Psychroflexus salinarum</name>
    <dbReference type="NCBI Taxonomy" id="546024"/>
    <lineage>
        <taxon>Bacteria</taxon>
        <taxon>Pseudomonadati</taxon>
        <taxon>Bacteroidota</taxon>
        <taxon>Flavobacteriia</taxon>
        <taxon>Flavobacteriales</taxon>
        <taxon>Flavobacteriaceae</taxon>
        <taxon>Psychroflexus</taxon>
    </lineage>
</organism>
<dbReference type="PANTHER" id="PTHR42942">
    <property type="entry name" value="6-O-METHYLGUANINE DNA METHYLTRANSFERASE"/>
    <property type="match status" value="1"/>
</dbReference>
<comment type="caution">
    <text evidence="3">The sequence shown here is derived from an EMBL/GenBank/DDBJ whole genome shotgun (WGS) entry which is preliminary data.</text>
</comment>
<keyword evidence="4" id="KW-1185">Reference proteome</keyword>
<evidence type="ECO:0000313" key="4">
    <source>
        <dbReference type="Proteomes" id="UP001597049"/>
    </source>
</evidence>
<dbReference type="EMBL" id="JBHTIV010000007">
    <property type="protein sequence ID" value="MFD0932382.1"/>
    <property type="molecule type" value="Genomic_DNA"/>
</dbReference>
<feature type="domain" description="Methylated-DNA-[protein]-cysteine S-methyltransferase DNA binding" evidence="2">
    <location>
        <begin position="5"/>
        <end position="87"/>
    </location>
</feature>
<protein>
    <submittedName>
        <fullName evidence="3">MGMT family protein</fullName>
    </submittedName>
</protein>